<evidence type="ECO:0000256" key="10">
    <source>
        <dbReference type="SAM" id="MobiDB-lite"/>
    </source>
</evidence>
<evidence type="ECO:0000256" key="8">
    <source>
        <dbReference type="ARBA" id="ARBA00023239"/>
    </source>
</evidence>
<dbReference type="NCBIfam" id="NF001377">
    <property type="entry name" value="PRK00278.2-4"/>
    <property type="match status" value="1"/>
</dbReference>
<dbReference type="UniPathway" id="UPA00035">
    <property type="reaction ID" value="UER00043"/>
</dbReference>
<sequence>MRVPIPPSRRHGAPDLPPATEDNPAAAAQGTPIYSLSTSVRQRLRGFLGSKRRLPRKDSSQMTVLDSILDGVRADVAAREALLDFQSIKAAAAKAPAPLDARAALLEDGIGVIAEVKRASPSKGALADIPDPASLAKAYEDGGARVISVLTEGRRFGGSLDDLDAVRATVNIPILRKDFVVGPYQIHEARAHGADVILLIVAALEQDVLASLIDRTESLGMTALVEVHTEEEADRALEAGASVIGVNARNLKTLEVDRDVFARIAPGLPTEVIRVAESGIRGTADLLAYAGAGADAVLVGEGLVTSGDPRAAVSELVTAGTHPSCPKPARRGR</sequence>
<dbReference type="EC" id="4.1.1.48" evidence="9"/>
<comment type="similarity">
    <text evidence="3 9">Belongs to the TrpC family.</text>
</comment>
<feature type="region of interest" description="Disordered" evidence="10">
    <location>
        <begin position="1"/>
        <end position="32"/>
    </location>
</feature>
<dbReference type="GO" id="GO:0004640">
    <property type="term" value="F:phosphoribosylanthranilate isomerase activity"/>
    <property type="evidence" value="ECO:0007669"/>
    <property type="project" value="TreeGrafter"/>
</dbReference>
<name>Q5YYN5_NOCFA</name>
<dbReference type="Gene3D" id="3.20.20.70">
    <property type="entry name" value="Aldolase class I"/>
    <property type="match status" value="1"/>
</dbReference>
<dbReference type="Proteomes" id="UP000006820">
    <property type="component" value="Chromosome"/>
</dbReference>
<dbReference type="KEGG" id="nfa:NFA_18600"/>
<accession>Q5YYN5</accession>
<dbReference type="InterPro" id="IPR013798">
    <property type="entry name" value="Indole-3-glycerol_P_synth_dom"/>
</dbReference>
<proteinExistence type="inferred from homology"/>
<evidence type="ECO:0000256" key="1">
    <source>
        <dbReference type="ARBA" id="ARBA00001633"/>
    </source>
</evidence>
<dbReference type="EMBL" id="AP006618">
    <property type="protein sequence ID" value="BAD56706.1"/>
    <property type="molecule type" value="Genomic_DNA"/>
</dbReference>
<dbReference type="PANTHER" id="PTHR22854:SF2">
    <property type="entry name" value="INDOLE-3-GLYCEROL-PHOSPHATE SYNTHASE"/>
    <property type="match status" value="1"/>
</dbReference>
<evidence type="ECO:0000256" key="4">
    <source>
        <dbReference type="ARBA" id="ARBA00022605"/>
    </source>
</evidence>
<dbReference type="eggNOG" id="COG0134">
    <property type="taxonomic scope" value="Bacteria"/>
</dbReference>
<dbReference type="FunFam" id="3.20.20.70:FF:000024">
    <property type="entry name" value="Indole-3-glycerol phosphate synthase"/>
    <property type="match status" value="1"/>
</dbReference>
<dbReference type="AlphaFoldDB" id="Q5YYN5"/>
<dbReference type="SUPFAM" id="SSF51366">
    <property type="entry name" value="Ribulose-phoshate binding barrel"/>
    <property type="match status" value="1"/>
</dbReference>
<keyword evidence="13" id="KW-1185">Reference proteome</keyword>
<evidence type="ECO:0000256" key="3">
    <source>
        <dbReference type="ARBA" id="ARBA00008737"/>
    </source>
</evidence>
<dbReference type="InterPro" id="IPR045186">
    <property type="entry name" value="Indole-3-glycerol_P_synth"/>
</dbReference>
<evidence type="ECO:0000313" key="13">
    <source>
        <dbReference type="Proteomes" id="UP000006820"/>
    </source>
</evidence>
<gene>
    <name evidence="9 12" type="primary">trpC</name>
    <name evidence="12" type="ordered locus">NFA_18600</name>
</gene>
<dbReference type="Pfam" id="PF00218">
    <property type="entry name" value="IGPS"/>
    <property type="match status" value="1"/>
</dbReference>
<keyword evidence="6 9" id="KW-0822">Tryptophan biosynthesis</keyword>
<keyword evidence="5 9" id="KW-0210">Decarboxylase</keyword>
<dbReference type="InterPro" id="IPR001468">
    <property type="entry name" value="Indole-3-GlycerolPSynthase_CS"/>
</dbReference>
<comment type="catalytic activity">
    <reaction evidence="1 9">
        <text>1-(2-carboxyphenylamino)-1-deoxy-D-ribulose 5-phosphate + H(+) = (1S,2R)-1-C-(indol-3-yl)glycerol 3-phosphate + CO2 + H2O</text>
        <dbReference type="Rhea" id="RHEA:23476"/>
        <dbReference type="ChEBI" id="CHEBI:15377"/>
        <dbReference type="ChEBI" id="CHEBI:15378"/>
        <dbReference type="ChEBI" id="CHEBI:16526"/>
        <dbReference type="ChEBI" id="CHEBI:58613"/>
        <dbReference type="ChEBI" id="CHEBI:58866"/>
        <dbReference type="EC" id="4.1.1.48"/>
    </reaction>
</comment>
<evidence type="ECO:0000256" key="6">
    <source>
        <dbReference type="ARBA" id="ARBA00022822"/>
    </source>
</evidence>
<dbReference type="PANTHER" id="PTHR22854">
    <property type="entry name" value="TRYPTOPHAN BIOSYNTHESIS PROTEIN"/>
    <property type="match status" value="1"/>
</dbReference>
<dbReference type="STRING" id="247156.NFA_18600"/>
<evidence type="ECO:0000256" key="7">
    <source>
        <dbReference type="ARBA" id="ARBA00023141"/>
    </source>
</evidence>
<dbReference type="GO" id="GO:0004425">
    <property type="term" value="F:indole-3-glycerol-phosphate synthase activity"/>
    <property type="evidence" value="ECO:0007669"/>
    <property type="project" value="UniProtKB-UniRule"/>
</dbReference>
<protein>
    <recommendedName>
        <fullName evidence="9">Indole-3-glycerol phosphate synthase</fullName>
        <shortName evidence="9">IGPS</shortName>
        <ecNumber evidence="9">4.1.1.48</ecNumber>
    </recommendedName>
</protein>
<evidence type="ECO:0000259" key="11">
    <source>
        <dbReference type="Pfam" id="PF00218"/>
    </source>
</evidence>
<dbReference type="NCBIfam" id="NF001369">
    <property type="entry name" value="PRK00278.1-1"/>
    <property type="match status" value="1"/>
</dbReference>
<feature type="domain" description="Indole-3-glycerol phosphate synthase" evidence="11">
    <location>
        <begin position="65"/>
        <end position="316"/>
    </location>
</feature>
<dbReference type="GO" id="GO:0000162">
    <property type="term" value="P:L-tryptophan biosynthetic process"/>
    <property type="evidence" value="ECO:0007669"/>
    <property type="project" value="UniProtKB-UniRule"/>
</dbReference>
<reference evidence="12 13" key="1">
    <citation type="journal article" date="2004" name="Proc. Natl. Acad. Sci. U.S.A.">
        <title>The complete genomic sequence of Nocardia farcinica IFM 10152.</title>
        <authorList>
            <person name="Ishikawa J."/>
            <person name="Yamashita A."/>
            <person name="Mikami Y."/>
            <person name="Hoshino Y."/>
            <person name="Kurita H."/>
            <person name="Hotta K."/>
            <person name="Shiba T."/>
            <person name="Hattori M."/>
        </authorList>
    </citation>
    <scope>NUCLEOTIDE SEQUENCE [LARGE SCALE GENOMIC DNA]</scope>
    <source>
        <strain evidence="12 13">IFM 10152</strain>
    </source>
</reference>
<dbReference type="HAMAP" id="MF_00134_B">
    <property type="entry name" value="IGPS_B"/>
    <property type="match status" value="1"/>
</dbReference>
<dbReference type="PROSITE" id="PS00614">
    <property type="entry name" value="IGPS"/>
    <property type="match status" value="1"/>
</dbReference>
<evidence type="ECO:0000256" key="5">
    <source>
        <dbReference type="ARBA" id="ARBA00022793"/>
    </source>
</evidence>
<keyword evidence="7 9" id="KW-0057">Aromatic amino acid biosynthesis</keyword>
<evidence type="ECO:0000256" key="9">
    <source>
        <dbReference type="HAMAP-Rule" id="MF_00134"/>
    </source>
</evidence>
<keyword evidence="8 9" id="KW-0456">Lyase</keyword>
<dbReference type="InterPro" id="IPR013785">
    <property type="entry name" value="Aldolase_TIM"/>
</dbReference>
<dbReference type="InterPro" id="IPR011060">
    <property type="entry name" value="RibuloseP-bd_barrel"/>
</dbReference>
<dbReference type="HOGENOM" id="CLU_034247_0_0_11"/>
<dbReference type="CDD" id="cd00331">
    <property type="entry name" value="IGPS"/>
    <property type="match status" value="1"/>
</dbReference>
<evidence type="ECO:0000256" key="2">
    <source>
        <dbReference type="ARBA" id="ARBA00004696"/>
    </source>
</evidence>
<organism evidence="12 13">
    <name type="scientific">Nocardia farcinica (strain IFM 10152)</name>
    <dbReference type="NCBI Taxonomy" id="247156"/>
    <lineage>
        <taxon>Bacteria</taxon>
        <taxon>Bacillati</taxon>
        <taxon>Actinomycetota</taxon>
        <taxon>Actinomycetes</taxon>
        <taxon>Mycobacteriales</taxon>
        <taxon>Nocardiaceae</taxon>
        <taxon>Nocardia</taxon>
    </lineage>
</organism>
<dbReference type="HAMAP" id="MF_00134_A">
    <property type="entry name" value="IGPS_A"/>
    <property type="match status" value="1"/>
</dbReference>
<comment type="pathway">
    <text evidence="2 9">Amino-acid biosynthesis; L-tryptophan biosynthesis; L-tryptophan from chorismate: step 4/5.</text>
</comment>
<keyword evidence="4 9" id="KW-0028">Amino-acid biosynthesis</keyword>
<evidence type="ECO:0000313" key="12">
    <source>
        <dbReference type="EMBL" id="BAD56706.1"/>
    </source>
</evidence>